<dbReference type="InterPro" id="IPR011010">
    <property type="entry name" value="DNA_brk_join_enz"/>
</dbReference>
<dbReference type="InterPro" id="IPR013762">
    <property type="entry name" value="Integrase-like_cat_sf"/>
</dbReference>
<evidence type="ECO:0000256" key="1">
    <source>
        <dbReference type="ARBA" id="ARBA00022908"/>
    </source>
</evidence>
<sequence>MRIYAATGERLYINADERARFLAVADAAGGPVQTLCLTLAYTGCRLSEALALTPAAIQLGPGIIAIRCLKKRDKVIVREVPVPPVLLALLDRVHEVHHAQRAGPIATTTPLWPYHRATAWRIVKTVMERAAISGPQATAKGLRHGFGVHAIRYGVQLNMLQKWMGHASMSTTAIYANATGSEERMIAERMWM</sequence>
<protein>
    <submittedName>
        <fullName evidence="4">Integrase</fullName>
    </submittedName>
</protein>
<evidence type="ECO:0000313" key="5">
    <source>
        <dbReference type="Proteomes" id="UP001209755"/>
    </source>
</evidence>
<keyword evidence="2" id="KW-0233">DNA recombination</keyword>
<dbReference type="Pfam" id="PF00589">
    <property type="entry name" value="Phage_integrase"/>
    <property type="match status" value="1"/>
</dbReference>
<feature type="domain" description="Tyr recombinase" evidence="3">
    <location>
        <begin position="8"/>
        <end position="190"/>
    </location>
</feature>
<proteinExistence type="predicted"/>
<accession>A0ABT3HAP4</accession>
<dbReference type="PANTHER" id="PTHR30349:SF64">
    <property type="entry name" value="PROPHAGE INTEGRASE INTD-RELATED"/>
    <property type="match status" value="1"/>
</dbReference>
<evidence type="ECO:0000313" key="4">
    <source>
        <dbReference type="EMBL" id="MCW2307366.1"/>
    </source>
</evidence>
<dbReference type="EMBL" id="JAOQNS010000004">
    <property type="protein sequence ID" value="MCW2307366.1"/>
    <property type="molecule type" value="Genomic_DNA"/>
</dbReference>
<evidence type="ECO:0000259" key="3">
    <source>
        <dbReference type="PROSITE" id="PS51898"/>
    </source>
</evidence>
<dbReference type="RefSeq" id="WP_264601023.1">
    <property type="nucleotide sequence ID" value="NZ_JAOQNS010000004.1"/>
</dbReference>
<dbReference type="SUPFAM" id="SSF56349">
    <property type="entry name" value="DNA breaking-rejoining enzymes"/>
    <property type="match status" value="1"/>
</dbReference>
<keyword evidence="5" id="KW-1185">Reference proteome</keyword>
<dbReference type="PANTHER" id="PTHR30349">
    <property type="entry name" value="PHAGE INTEGRASE-RELATED"/>
    <property type="match status" value="1"/>
</dbReference>
<comment type="caution">
    <text evidence="4">The sequence shown here is derived from an EMBL/GenBank/DDBJ whole genome shotgun (WGS) entry which is preliminary data.</text>
</comment>
<reference evidence="5" key="1">
    <citation type="submission" date="2023-07" db="EMBL/GenBank/DDBJ databases">
        <title>Genome sequencing of Purple Non-Sulfur Bacteria from various extreme environments.</title>
        <authorList>
            <person name="Mayer M."/>
        </authorList>
    </citation>
    <scope>NUCLEOTIDE SEQUENCE [LARGE SCALE GENOMIC DNA]</scope>
    <source>
        <strain evidence="5">DSM 17935</strain>
    </source>
</reference>
<gene>
    <name evidence="4" type="ORF">M2319_001697</name>
</gene>
<evidence type="ECO:0000256" key="2">
    <source>
        <dbReference type="ARBA" id="ARBA00023172"/>
    </source>
</evidence>
<dbReference type="Gene3D" id="1.10.443.10">
    <property type="entry name" value="Intergrase catalytic core"/>
    <property type="match status" value="1"/>
</dbReference>
<name>A0ABT3HAP4_9HYPH</name>
<dbReference type="Proteomes" id="UP001209755">
    <property type="component" value="Unassembled WGS sequence"/>
</dbReference>
<keyword evidence="1" id="KW-0229">DNA integration</keyword>
<dbReference type="PROSITE" id="PS51898">
    <property type="entry name" value="TYR_RECOMBINASE"/>
    <property type="match status" value="1"/>
</dbReference>
<dbReference type="InterPro" id="IPR002104">
    <property type="entry name" value="Integrase_catalytic"/>
</dbReference>
<dbReference type="InterPro" id="IPR050090">
    <property type="entry name" value="Tyrosine_recombinase_XerCD"/>
</dbReference>
<organism evidence="4 5">
    <name type="scientific">Rhodobium gokarnense</name>
    <dbReference type="NCBI Taxonomy" id="364296"/>
    <lineage>
        <taxon>Bacteria</taxon>
        <taxon>Pseudomonadati</taxon>
        <taxon>Pseudomonadota</taxon>
        <taxon>Alphaproteobacteria</taxon>
        <taxon>Hyphomicrobiales</taxon>
        <taxon>Rhodobiaceae</taxon>
        <taxon>Rhodobium</taxon>
    </lineage>
</organism>